<gene>
    <name evidence="1" type="ORF">PROVRUST_05690</name>
</gene>
<name>D1P0M3_9GAMM</name>
<dbReference type="EMBL" id="ABXV02000017">
    <property type="protein sequence ID" value="EFB72892.1"/>
    <property type="molecule type" value="Genomic_DNA"/>
</dbReference>
<keyword evidence="2" id="KW-1185">Reference proteome</keyword>
<dbReference type="AlphaFoldDB" id="D1P0M3"/>
<comment type="caution">
    <text evidence="1">The sequence shown here is derived from an EMBL/GenBank/DDBJ whole genome shotgun (WGS) entry which is preliminary data.</text>
</comment>
<dbReference type="Proteomes" id="UP000005512">
    <property type="component" value="Unassembled WGS sequence"/>
</dbReference>
<evidence type="ECO:0000313" key="1">
    <source>
        <dbReference type="EMBL" id="EFB72892.1"/>
    </source>
</evidence>
<reference evidence="1" key="1">
    <citation type="submission" date="2009-12" db="EMBL/GenBank/DDBJ databases">
        <authorList>
            <person name="Weinstock G."/>
            <person name="Sodergren E."/>
            <person name="Clifton S."/>
            <person name="Fulton L."/>
            <person name="Fulton B."/>
            <person name="Courtney L."/>
            <person name="Fronick C."/>
            <person name="Harrison M."/>
            <person name="Strong C."/>
            <person name="Farmer C."/>
            <person name="Delahaunty K."/>
            <person name="Markovic C."/>
            <person name="Hall O."/>
            <person name="Minx P."/>
            <person name="Tomlinson C."/>
            <person name="Mitreva M."/>
            <person name="Nelson J."/>
            <person name="Hou S."/>
            <person name="Wollam A."/>
            <person name="Pepin K.H."/>
            <person name="Johnson M."/>
            <person name="Bhonagiri V."/>
            <person name="Nash W.E."/>
            <person name="Warren W."/>
            <person name="Chinwalla A."/>
            <person name="Mardis E.R."/>
            <person name="Wilson R.K."/>
        </authorList>
    </citation>
    <scope>NUCLEOTIDE SEQUENCE [LARGE SCALE GENOMIC DNA]</scope>
    <source>
        <strain evidence="1">DSM 4541</strain>
    </source>
</reference>
<dbReference type="HOGENOM" id="CLU_3220676_0_0_6"/>
<protein>
    <submittedName>
        <fullName evidence="1">Uncharacterized protein</fullName>
    </submittedName>
</protein>
<organism evidence="1 2">
    <name type="scientific">Providencia rustigianii DSM 4541</name>
    <dbReference type="NCBI Taxonomy" id="500637"/>
    <lineage>
        <taxon>Bacteria</taxon>
        <taxon>Pseudomonadati</taxon>
        <taxon>Pseudomonadota</taxon>
        <taxon>Gammaproteobacteria</taxon>
        <taxon>Enterobacterales</taxon>
        <taxon>Morganellaceae</taxon>
        <taxon>Providencia</taxon>
    </lineage>
</organism>
<proteinExistence type="predicted"/>
<dbReference type="STRING" id="500637.PROVRUST_05690"/>
<accession>D1P0M3</accession>
<sequence>MGLDSNILASLFEENAFIKCGEALKWMITTINEVSITFKAKNFA</sequence>
<evidence type="ECO:0000313" key="2">
    <source>
        <dbReference type="Proteomes" id="UP000005512"/>
    </source>
</evidence>